<dbReference type="EMBL" id="UOFH01000237">
    <property type="protein sequence ID" value="VAW63114.1"/>
    <property type="molecule type" value="Genomic_DNA"/>
</dbReference>
<accession>A0A3B0Y3M1</accession>
<organism evidence="5">
    <name type="scientific">hydrothermal vent metagenome</name>
    <dbReference type="NCBI Taxonomy" id="652676"/>
    <lineage>
        <taxon>unclassified sequences</taxon>
        <taxon>metagenomes</taxon>
        <taxon>ecological metagenomes</taxon>
    </lineage>
</organism>
<evidence type="ECO:0000256" key="3">
    <source>
        <dbReference type="ARBA" id="ARBA00023115"/>
    </source>
</evidence>
<dbReference type="InterPro" id="IPR030374">
    <property type="entry name" value="PABS"/>
</dbReference>
<dbReference type="InterPro" id="IPR029063">
    <property type="entry name" value="SAM-dependent_MTases_sf"/>
</dbReference>
<comment type="similarity">
    <text evidence="1">Belongs to the spermidine/spermine synthase family.</text>
</comment>
<sequence length="246" mass="28416">MIKELYRTEDEYGSIVVTEQDNKRILNFASDYQQSSVLTNKPYFLVHEYTQIMLLGLIFTEPKNITLLGVGGGGLVQCLNHYYPELKINAVELRKKVIDIAYKWFCFPEHKNVNVICADANQYIKQSKSETADLILSDLYDAQGMSDVQAQTDFIFHCYRHLNANGWMVINFHTLPKTGSALMGTIQSKFSSVYVCDVFKGNWILFCGKEKSCFNQLALKRRVKEMANITELPLMYYFKQLREIHS</sequence>
<dbReference type="Gene3D" id="3.40.50.150">
    <property type="entry name" value="Vaccinia Virus protein VP39"/>
    <property type="match status" value="1"/>
</dbReference>
<evidence type="ECO:0000259" key="4">
    <source>
        <dbReference type="PROSITE" id="PS51006"/>
    </source>
</evidence>
<dbReference type="AlphaFoldDB" id="A0A3B0Y3M1"/>
<protein>
    <recommendedName>
        <fullName evidence="4">PABS domain-containing protein</fullName>
    </recommendedName>
</protein>
<name>A0A3B0Y3M1_9ZZZZ</name>
<reference evidence="5" key="1">
    <citation type="submission" date="2018-06" db="EMBL/GenBank/DDBJ databases">
        <authorList>
            <person name="Zhirakovskaya E."/>
        </authorList>
    </citation>
    <scope>NUCLEOTIDE SEQUENCE</scope>
</reference>
<dbReference type="Pfam" id="PF01564">
    <property type="entry name" value="Spermine_synth"/>
    <property type="match status" value="1"/>
</dbReference>
<dbReference type="PANTHER" id="PTHR43317">
    <property type="entry name" value="THERMOSPERMINE SYNTHASE ACAULIS5"/>
    <property type="match status" value="1"/>
</dbReference>
<dbReference type="SUPFAM" id="SSF53335">
    <property type="entry name" value="S-adenosyl-L-methionine-dependent methyltransferases"/>
    <property type="match status" value="1"/>
</dbReference>
<feature type="domain" description="PABS" evidence="4">
    <location>
        <begin position="1"/>
        <end position="220"/>
    </location>
</feature>
<dbReference type="GO" id="GO:0016740">
    <property type="term" value="F:transferase activity"/>
    <property type="evidence" value="ECO:0007669"/>
    <property type="project" value="UniProtKB-KW"/>
</dbReference>
<gene>
    <name evidence="5" type="ORF">MNBD_GAMMA08-186</name>
</gene>
<evidence type="ECO:0000256" key="1">
    <source>
        <dbReference type="ARBA" id="ARBA00007867"/>
    </source>
</evidence>
<evidence type="ECO:0000313" key="5">
    <source>
        <dbReference type="EMBL" id="VAW63114.1"/>
    </source>
</evidence>
<dbReference type="PANTHER" id="PTHR43317:SF1">
    <property type="entry name" value="THERMOSPERMINE SYNTHASE ACAULIS5"/>
    <property type="match status" value="1"/>
</dbReference>
<dbReference type="PROSITE" id="PS51006">
    <property type="entry name" value="PABS_2"/>
    <property type="match status" value="1"/>
</dbReference>
<keyword evidence="2" id="KW-0808">Transferase</keyword>
<keyword evidence="3" id="KW-0620">Polyamine biosynthesis</keyword>
<dbReference type="GO" id="GO:0006596">
    <property type="term" value="P:polyamine biosynthetic process"/>
    <property type="evidence" value="ECO:0007669"/>
    <property type="project" value="UniProtKB-KW"/>
</dbReference>
<dbReference type="CDD" id="cd02440">
    <property type="entry name" value="AdoMet_MTases"/>
    <property type="match status" value="1"/>
</dbReference>
<proteinExistence type="inferred from homology"/>
<evidence type="ECO:0000256" key="2">
    <source>
        <dbReference type="ARBA" id="ARBA00022679"/>
    </source>
</evidence>